<feature type="signal peptide" evidence="2">
    <location>
        <begin position="1"/>
        <end position="22"/>
    </location>
</feature>
<feature type="transmembrane region" description="Helical" evidence="1">
    <location>
        <begin position="32"/>
        <end position="54"/>
    </location>
</feature>
<dbReference type="AlphaFoldDB" id="A0AAD3XQP9"/>
<evidence type="ECO:0000256" key="2">
    <source>
        <dbReference type="SAM" id="SignalP"/>
    </source>
</evidence>
<keyword evidence="1" id="KW-0472">Membrane</keyword>
<dbReference type="PROSITE" id="PS51257">
    <property type="entry name" value="PROKAR_LIPOPROTEIN"/>
    <property type="match status" value="1"/>
</dbReference>
<gene>
    <name evidence="3" type="ORF">Nepgr_015818</name>
</gene>
<comment type="caution">
    <text evidence="3">The sequence shown here is derived from an EMBL/GenBank/DDBJ whole genome shotgun (WGS) entry which is preliminary data.</text>
</comment>
<feature type="chain" id="PRO_5042034786" evidence="2">
    <location>
        <begin position="23"/>
        <end position="197"/>
    </location>
</feature>
<reference evidence="3" key="1">
    <citation type="submission" date="2023-05" db="EMBL/GenBank/DDBJ databases">
        <title>Nepenthes gracilis genome sequencing.</title>
        <authorList>
            <person name="Fukushima K."/>
        </authorList>
    </citation>
    <scope>NUCLEOTIDE SEQUENCE</scope>
    <source>
        <strain evidence="3">SING2019-196</strain>
    </source>
</reference>
<keyword evidence="4" id="KW-1185">Reference proteome</keyword>
<evidence type="ECO:0000313" key="3">
    <source>
        <dbReference type="EMBL" id="GMH13977.1"/>
    </source>
</evidence>
<keyword evidence="1" id="KW-0812">Transmembrane</keyword>
<dbReference type="Proteomes" id="UP001279734">
    <property type="component" value="Unassembled WGS sequence"/>
</dbReference>
<feature type="transmembrane region" description="Helical" evidence="1">
    <location>
        <begin position="61"/>
        <end position="85"/>
    </location>
</feature>
<sequence>MGRSCCCWLIFWCSCVLELCEACELDECVAVTDVGVLLLVIDILAVHLFCFISVRCCCSRIFGPCFCPPFVGAGCLLSCRIVGYFATLSDLLFLPEVMCCFFIQFYCWRRYRIGGCLLENPCCLNGLRVLQPNRMLGVLGSNGSTATAGGIGGLLAVAFSWCCIAGCLDHRFSPRCELLVLVAFLLFALVEGGATGW</sequence>
<keyword evidence="2" id="KW-0732">Signal</keyword>
<accession>A0AAD3XQP9</accession>
<evidence type="ECO:0000313" key="4">
    <source>
        <dbReference type="Proteomes" id="UP001279734"/>
    </source>
</evidence>
<name>A0AAD3XQP9_NEPGR</name>
<protein>
    <submittedName>
        <fullName evidence="3">Uncharacterized protein</fullName>
    </submittedName>
</protein>
<feature type="transmembrane region" description="Helical" evidence="1">
    <location>
        <begin position="178"/>
        <end position="196"/>
    </location>
</feature>
<proteinExistence type="predicted"/>
<organism evidence="3 4">
    <name type="scientific">Nepenthes gracilis</name>
    <name type="common">Slender pitcher plant</name>
    <dbReference type="NCBI Taxonomy" id="150966"/>
    <lineage>
        <taxon>Eukaryota</taxon>
        <taxon>Viridiplantae</taxon>
        <taxon>Streptophyta</taxon>
        <taxon>Embryophyta</taxon>
        <taxon>Tracheophyta</taxon>
        <taxon>Spermatophyta</taxon>
        <taxon>Magnoliopsida</taxon>
        <taxon>eudicotyledons</taxon>
        <taxon>Gunneridae</taxon>
        <taxon>Pentapetalae</taxon>
        <taxon>Caryophyllales</taxon>
        <taxon>Nepenthaceae</taxon>
        <taxon>Nepenthes</taxon>
    </lineage>
</organism>
<evidence type="ECO:0000256" key="1">
    <source>
        <dbReference type="SAM" id="Phobius"/>
    </source>
</evidence>
<dbReference type="EMBL" id="BSYO01000013">
    <property type="protein sequence ID" value="GMH13977.1"/>
    <property type="molecule type" value="Genomic_DNA"/>
</dbReference>
<keyword evidence="1" id="KW-1133">Transmembrane helix</keyword>